<accession>A0A3R6W021</accession>
<dbReference type="InterPro" id="IPR008383">
    <property type="entry name" value="API5"/>
</dbReference>
<dbReference type="SUPFAM" id="SSF54928">
    <property type="entry name" value="RNA-binding domain, RBD"/>
    <property type="match status" value="1"/>
</dbReference>
<evidence type="ECO:0000313" key="2">
    <source>
        <dbReference type="EMBL" id="RHY31841.1"/>
    </source>
</evidence>
<evidence type="ECO:0000313" key="3">
    <source>
        <dbReference type="Proteomes" id="UP000285060"/>
    </source>
</evidence>
<proteinExistence type="predicted"/>
<dbReference type="Pfam" id="PF05918">
    <property type="entry name" value="API5"/>
    <property type="match status" value="1"/>
</dbReference>
<feature type="compositionally biased region" description="Low complexity" evidence="1">
    <location>
        <begin position="141"/>
        <end position="151"/>
    </location>
</feature>
<dbReference type="GO" id="GO:0003676">
    <property type="term" value="F:nucleic acid binding"/>
    <property type="evidence" value="ECO:0007669"/>
    <property type="project" value="InterPro"/>
</dbReference>
<feature type="region of interest" description="Disordered" evidence="1">
    <location>
        <begin position="334"/>
        <end position="485"/>
    </location>
</feature>
<dbReference type="InterPro" id="IPR035979">
    <property type="entry name" value="RBD_domain_sf"/>
</dbReference>
<feature type="compositionally biased region" description="Basic and acidic residues" evidence="1">
    <location>
        <begin position="392"/>
        <end position="433"/>
    </location>
</feature>
<dbReference type="VEuPathDB" id="FungiDB:H310_12252"/>
<keyword evidence="3" id="KW-1185">Reference proteome</keyword>
<reference evidence="2 3" key="1">
    <citation type="submission" date="2018-08" db="EMBL/GenBank/DDBJ databases">
        <title>Aphanomyces genome sequencing and annotation.</title>
        <authorList>
            <person name="Minardi D."/>
            <person name="Oidtmann B."/>
            <person name="Van Der Giezen M."/>
            <person name="Studholme D.J."/>
        </authorList>
    </citation>
    <scope>NUCLEOTIDE SEQUENCE [LARGE SCALE GENOMIC DNA]</scope>
    <source>
        <strain evidence="2 3">NJM0002</strain>
    </source>
</reference>
<gene>
    <name evidence="2" type="ORF">DYB32_003114</name>
</gene>
<evidence type="ECO:0000256" key="1">
    <source>
        <dbReference type="SAM" id="MobiDB-lite"/>
    </source>
</evidence>
<feature type="compositionally biased region" description="Polar residues" evidence="1">
    <location>
        <begin position="442"/>
        <end position="453"/>
    </location>
</feature>
<comment type="caution">
    <text evidence="2">The sequence shown here is derived from an EMBL/GenBank/DDBJ whole genome shotgun (WGS) entry which is preliminary data.</text>
</comment>
<feature type="compositionally biased region" description="Basic and acidic residues" evidence="1">
    <location>
        <begin position="334"/>
        <end position="365"/>
    </location>
</feature>
<dbReference type="AlphaFoldDB" id="A0A3R6W021"/>
<name>A0A3R6W021_9STRA</name>
<feature type="region of interest" description="Disordered" evidence="1">
    <location>
        <begin position="141"/>
        <end position="167"/>
    </location>
</feature>
<sequence length="512" mass="56249">MEDLHEWGTRLEVLEDVKEKEIVFADILRVLQMPGGTDGAKSLAAQLVSKHAPTFPHHEDAAIDALINLSQGGDGKQSQSVRIHAILGLVTFVKGQTTISLPLHEKLGQFVHATLARETSGVLLRHLTSLQKLLTPAPTAPVASAPSSSLTNAAVPSSPAKPEPRRECIPPSPYLYIKGFQLGTELGKLLAYFQNVDPTLTLSKIHLNKASKHHHNAFLNCTTIDKARQVIEYASTHPFDNRNLVALFARGPQVASVVFHLASSYPTPPNDLAEVWPDVKLELQRLKATYWSTTVGKAKFDSMDFVKMLVTKGLTVRGQKIWIVYDMDEQAKAHDAHTKRPAARKEPSNVDASDTRNQRPRHDDGEGGSGPAAFFSGRPQVDYSGAVYRSSRHAEDVDSDRGTTSQQREKQNVHKEDDARPSHENELSHRPDAAPHAATRAHQGTVSPQSMSTPGRPLVSRTVEVLQTDGRDHGSCTPDSDTGSLKLRDILNPARSSQFDLDDECEVDYDEE</sequence>
<dbReference type="VEuPathDB" id="FungiDB:H310_12250"/>
<protein>
    <submittedName>
        <fullName evidence="2">Uncharacterized protein</fullName>
    </submittedName>
</protein>
<dbReference type="Proteomes" id="UP000285060">
    <property type="component" value="Unassembled WGS sequence"/>
</dbReference>
<dbReference type="EMBL" id="QUSY01000180">
    <property type="protein sequence ID" value="RHY31841.1"/>
    <property type="molecule type" value="Genomic_DNA"/>
</dbReference>
<organism evidence="2 3">
    <name type="scientific">Aphanomyces invadans</name>
    <dbReference type="NCBI Taxonomy" id="157072"/>
    <lineage>
        <taxon>Eukaryota</taxon>
        <taxon>Sar</taxon>
        <taxon>Stramenopiles</taxon>
        <taxon>Oomycota</taxon>
        <taxon>Saprolegniomycetes</taxon>
        <taxon>Saprolegniales</taxon>
        <taxon>Verrucalvaceae</taxon>
        <taxon>Aphanomyces</taxon>
    </lineage>
</organism>